<sequence length="488" mass="53410">MTEGRRTAAAAKIWRAAASCAASNARTVAPSCAPTAAYVGHQCATSAAHRRPASITARQACDIRPAITRPACDGIQLAMGPQPLWLRNHNFGLAQRIIVKRLATSPHDPLGITDSACKNKLVVVSVQYGPFNTYIPIRSTTIGKSGVAKDPIAMHTSWRSNSDIASIPNKFCSVFQQGIDTNSFVGYFSDSGVQPVLQSVPEIELLSSDGSRVYRSRSSQSDTIFDQDDLMDFHANSDSDEQSSDHQFELPVRTNNVGSTPAVAQFYLPAIDIKESFAQLRASIEDIRFEKIRRKDDTDRLRDVLLMHITDLEKNLTERFDLQDRAYRTLLTNSRKDIQDLRTSCHSQKKPSTQVAAAALDNVDGRKEVKELHAKVTYLDGQVAAIRNDLLNFHAKAEENHLNLSTQLGFLIDYINRGGDSKKGESGSSQPRPPHDDQSRPSGGSGDSGSQRSSGSSKGRRSSGESPVRGIRYGPYPPGAPPKRSAKY</sequence>
<evidence type="ECO:0000256" key="1">
    <source>
        <dbReference type="SAM" id="MobiDB-lite"/>
    </source>
</evidence>
<evidence type="ECO:0000313" key="3">
    <source>
        <dbReference type="Proteomes" id="UP000250235"/>
    </source>
</evidence>
<proteinExistence type="predicted"/>
<dbReference type="EMBL" id="KV017399">
    <property type="protein sequence ID" value="KZV18558.1"/>
    <property type="molecule type" value="Genomic_DNA"/>
</dbReference>
<protein>
    <submittedName>
        <fullName evidence="2">Uncharacterized protein</fullName>
    </submittedName>
</protein>
<dbReference type="AlphaFoldDB" id="A0A2Z7A9Z8"/>
<organism evidence="2 3">
    <name type="scientific">Dorcoceras hygrometricum</name>
    <dbReference type="NCBI Taxonomy" id="472368"/>
    <lineage>
        <taxon>Eukaryota</taxon>
        <taxon>Viridiplantae</taxon>
        <taxon>Streptophyta</taxon>
        <taxon>Embryophyta</taxon>
        <taxon>Tracheophyta</taxon>
        <taxon>Spermatophyta</taxon>
        <taxon>Magnoliopsida</taxon>
        <taxon>eudicotyledons</taxon>
        <taxon>Gunneridae</taxon>
        <taxon>Pentapetalae</taxon>
        <taxon>asterids</taxon>
        <taxon>lamiids</taxon>
        <taxon>Lamiales</taxon>
        <taxon>Gesneriaceae</taxon>
        <taxon>Didymocarpoideae</taxon>
        <taxon>Trichosporeae</taxon>
        <taxon>Loxocarpinae</taxon>
        <taxon>Dorcoceras</taxon>
    </lineage>
</organism>
<accession>A0A2Z7A9Z8</accession>
<feature type="region of interest" description="Disordered" evidence="1">
    <location>
        <begin position="419"/>
        <end position="488"/>
    </location>
</feature>
<name>A0A2Z7A9Z8_9LAMI</name>
<reference evidence="2 3" key="1">
    <citation type="journal article" date="2015" name="Proc. Natl. Acad. Sci. U.S.A.">
        <title>The resurrection genome of Boea hygrometrica: A blueprint for survival of dehydration.</title>
        <authorList>
            <person name="Xiao L."/>
            <person name="Yang G."/>
            <person name="Zhang L."/>
            <person name="Yang X."/>
            <person name="Zhao S."/>
            <person name="Ji Z."/>
            <person name="Zhou Q."/>
            <person name="Hu M."/>
            <person name="Wang Y."/>
            <person name="Chen M."/>
            <person name="Xu Y."/>
            <person name="Jin H."/>
            <person name="Xiao X."/>
            <person name="Hu G."/>
            <person name="Bao F."/>
            <person name="Hu Y."/>
            <person name="Wan P."/>
            <person name="Li L."/>
            <person name="Deng X."/>
            <person name="Kuang T."/>
            <person name="Xiang C."/>
            <person name="Zhu J.K."/>
            <person name="Oliver M.J."/>
            <person name="He Y."/>
        </authorList>
    </citation>
    <scope>NUCLEOTIDE SEQUENCE [LARGE SCALE GENOMIC DNA]</scope>
    <source>
        <strain evidence="3">cv. XS01</strain>
    </source>
</reference>
<gene>
    <name evidence="2" type="ORF">F511_44455</name>
</gene>
<feature type="compositionally biased region" description="Low complexity" evidence="1">
    <location>
        <begin position="448"/>
        <end position="457"/>
    </location>
</feature>
<evidence type="ECO:0000313" key="2">
    <source>
        <dbReference type="EMBL" id="KZV18558.1"/>
    </source>
</evidence>
<dbReference type="Proteomes" id="UP000250235">
    <property type="component" value="Unassembled WGS sequence"/>
</dbReference>
<keyword evidence="3" id="KW-1185">Reference proteome</keyword>